<feature type="transmembrane region" description="Helical" evidence="1">
    <location>
        <begin position="265"/>
        <end position="289"/>
    </location>
</feature>
<evidence type="ECO:0000256" key="1">
    <source>
        <dbReference type="SAM" id="Phobius"/>
    </source>
</evidence>
<evidence type="ECO:0000313" key="2">
    <source>
        <dbReference type="EMBL" id="KZZ87679.1"/>
    </source>
</evidence>
<name>A0A167VKY0_9HYPO</name>
<comment type="caution">
    <text evidence="2">The sequence shown here is derived from an EMBL/GenBank/DDBJ whole genome shotgun (WGS) entry which is preliminary data.</text>
</comment>
<feature type="transmembrane region" description="Helical" evidence="1">
    <location>
        <begin position="231"/>
        <end position="253"/>
    </location>
</feature>
<keyword evidence="3" id="KW-1185">Reference proteome</keyword>
<sequence>MWKEASVWTIVHAAVSGFMLMPILTVGLLTLFLARRRQDPARPAFLWLKFCHPSLVVSLTCIITADILNVVLFSWQNDAGYYDTSNHTHDDISSLIRSERYLSFTGNLFEHFVDVLLVLVFSELGSGLMYTLDRHPSPYQRKIRYLAYIIAVVLLSLAFAYFAQPTNSWIAYWNGAESNSSYAQLTQSLTVVGKLGASFYIPSWIVSICQLSYASFVMHKHKGHGLPTRHVALLYVTITALDLVRWTLFLVLYATWILPEADNPFWWNLVEALGNTWIRFTQLMLLLIIGMRRKKGIWTTHQSWMRKGELNDIAEMASTTTSGPSPVMAAGTVYHQSPYLHKEYNTVPAPPPIQPTWYMPSQVPAWQHPELVTPQPVIIAPRELEPLQYTRSLRFSISCKDNRSHRKNRQSRNTTYTTLGLFILSRTNCGINNPSNTHNIIHSSSSE</sequence>
<feature type="transmembrane region" description="Helical" evidence="1">
    <location>
        <begin position="199"/>
        <end position="219"/>
    </location>
</feature>
<feature type="transmembrane region" description="Helical" evidence="1">
    <location>
        <begin position="6"/>
        <end position="34"/>
    </location>
</feature>
<keyword evidence="1" id="KW-0472">Membrane</keyword>
<accession>A0A167VKY0</accession>
<gene>
    <name evidence="2" type="ORF">AAL_08346</name>
</gene>
<dbReference type="Proteomes" id="UP000078544">
    <property type="component" value="Unassembled WGS sequence"/>
</dbReference>
<dbReference type="OrthoDB" id="5217806at2759"/>
<dbReference type="AlphaFoldDB" id="A0A167VKY0"/>
<feature type="transmembrane region" description="Helical" evidence="1">
    <location>
        <begin position="145"/>
        <end position="163"/>
    </location>
</feature>
<evidence type="ECO:0000313" key="3">
    <source>
        <dbReference type="Proteomes" id="UP000078544"/>
    </source>
</evidence>
<dbReference type="STRING" id="1081109.A0A167VKY0"/>
<proteinExistence type="predicted"/>
<protein>
    <submittedName>
        <fullName evidence="2">Uncharacterized protein</fullName>
    </submittedName>
</protein>
<keyword evidence="1" id="KW-1133">Transmembrane helix</keyword>
<reference evidence="2 3" key="1">
    <citation type="journal article" date="2016" name="Genome Biol. Evol.">
        <title>Divergent and convergent evolution of fungal pathogenicity.</title>
        <authorList>
            <person name="Shang Y."/>
            <person name="Xiao G."/>
            <person name="Zheng P."/>
            <person name="Cen K."/>
            <person name="Zhan S."/>
            <person name="Wang C."/>
        </authorList>
    </citation>
    <scope>NUCLEOTIDE SEQUENCE [LARGE SCALE GENOMIC DNA]</scope>
    <source>
        <strain evidence="2 3">RCEF 2490</strain>
    </source>
</reference>
<feature type="transmembrane region" description="Helical" evidence="1">
    <location>
        <begin position="112"/>
        <end position="133"/>
    </location>
</feature>
<feature type="transmembrane region" description="Helical" evidence="1">
    <location>
        <begin position="55"/>
        <end position="75"/>
    </location>
</feature>
<organism evidence="2 3">
    <name type="scientific">Moelleriella libera RCEF 2490</name>
    <dbReference type="NCBI Taxonomy" id="1081109"/>
    <lineage>
        <taxon>Eukaryota</taxon>
        <taxon>Fungi</taxon>
        <taxon>Dikarya</taxon>
        <taxon>Ascomycota</taxon>
        <taxon>Pezizomycotina</taxon>
        <taxon>Sordariomycetes</taxon>
        <taxon>Hypocreomycetidae</taxon>
        <taxon>Hypocreales</taxon>
        <taxon>Clavicipitaceae</taxon>
        <taxon>Moelleriella</taxon>
    </lineage>
</organism>
<dbReference type="EMBL" id="AZGY01000035">
    <property type="protein sequence ID" value="KZZ87679.1"/>
    <property type="molecule type" value="Genomic_DNA"/>
</dbReference>
<keyword evidence="1" id="KW-0812">Transmembrane</keyword>